<dbReference type="SMART" id="SM00746">
    <property type="entry name" value="TRASH"/>
    <property type="match status" value="1"/>
</dbReference>
<accession>R9GXD4</accession>
<dbReference type="GO" id="GO:0016491">
    <property type="term" value="F:oxidoreductase activity"/>
    <property type="evidence" value="ECO:0007669"/>
    <property type="project" value="InterPro"/>
</dbReference>
<dbReference type="InterPro" id="IPR007029">
    <property type="entry name" value="YHS_dom"/>
</dbReference>
<organism evidence="2 3">
    <name type="scientific">Arcticibacter svalbardensis MN12-7</name>
    <dbReference type="NCBI Taxonomy" id="1150600"/>
    <lineage>
        <taxon>Bacteria</taxon>
        <taxon>Pseudomonadati</taxon>
        <taxon>Bacteroidota</taxon>
        <taxon>Sphingobacteriia</taxon>
        <taxon>Sphingobacteriales</taxon>
        <taxon>Sphingobacteriaceae</taxon>
        <taxon>Arcticibacter</taxon>
    </lineage>
</organism>
<dbReference type="AlphaFoldDB" id="R9GXD4"/>
<reference evidence="2 3" key="1">
    <citation type="journal article" date="2013" name="Genome Announc.">
        <title>Draft Genome Sequence of Arcticibacter svalbardensis Strain MN12-7T, a Member of the Family Sphingobacteriaceae Isolated from an Arctic Soil Sample.</title>
        <authorList>
            <person name="Shivaji S."/>
            <person name="Ara S."/>
            <person name="Prasad S."/>
            <person name="Manasa B.P."/>
            <person name="Begum Z."/>
            <person name="Singh A."/>
            <person name="Kumar Pinnaka A."/>
        </authorList>
    </citation>
    <scope>NUCLEOTIDE SEQUENCE [LARGE SCALE GENOMIC DNA]</scope>
    <source>
        <strain evidence="2 3">MN12-7</strain>
    </source>
</reference>
<evidence type="ECO:0000259" key="1">
    <source>
        <dbReference type="SMART" id="SM00746"/>
    </source>
</evidence>
<gene>
    <name evidence="2" type="ORF">ADIARSV_3203</name>
</gene>
<dbReference type="EMBL" id="AQPN01000109">
    <property type="protein sequence ID" value="EOR93619.1"/>
    <property type="molecule type" value="Genomic_DNA"/>
</dbReference>
<keyword evidence="3" id="KW-1185">Reference proteome</keyword>
<sequence>MTVLSLQVKASSGVHPILKGTRVVAATLLDTLKADTKDPVCGMPVKKGSTLTVLYKDKVYGFCTRSCKASFSKQPEKFVKVKAKK</sequence>
<dbReference type="Proteomes" id="UP000014174">
    <property type="component" value="Unassembled WGS sequence"/>
</dbReference>
<proteinExistence type="predicted"/>
<dbReference type="STRING" id="1150600.ADIARSV_3203"/>
<feature type="domain" description="TRASH" evidence="1">
    <location>
        <begin position="38"/>
        <end position="75"/>
    </location>
</feature>
<dbReference type="OrthoDB" id="6382410at2"/>
<dbReference type="InterPro" id="IPR011017">
    <property type="entry name" value="TRASH_dom"/>
</dbReference>
<evidence type="ECO:0000313" key="2">
    <source>
        <dbReference type="EMBL" id="EOR93619.1"/>
    </source>
</evidence>
<protein>
    <recommendedName>
        <fullName evidence="1">TRASH domain-containing protein</fullName>
    </recommendedName>
</protein>
<name>R9GXD4_9SPHI</name>
<evidence type="ECO:0000313" key="3">
    <source>
        <dbReference type="Proteomes" id="UP000014174"/>
    </source>
</evidence>
<dbReference type="Gene3D" id="1.10.620.20">
    <property type="entry name" value="Ribonucleotide Reductase, subunit A"/>
    <property type="match status" value="1"/>
</dbReference>
<dbReference type="Pfam" id="PF04945">
    <property type="entry name" value="YHS"/>
    <property type="match status" value="1"/>
</dbReference>
<dbReference type="InterPro" id="IPR012348">
    <property type="entry name" value="RNR-like"/>
</dbReference>
<dbReference type="eggNOG" id="COG3350">
    <property type="taxonomic scope" value="Bacteria"/>
</dbReference>
<comment type="caution">
    <text evidence="2">The sequence shown here is derived from an EMBL/GenBank/DDBJ whole genome shotgun (WGS) entry which is preliminary data.</text>
</comment>